<reference evidence="1" key="1">
    <citation type="submission" date="2020-06" db="EMBL/GenBank/DDBJ databases">
        <title>WGS assembly of Ceratodon purpureus strain R40.</title>
        <authorList>
            <person name="Carey S.B."/>
            <person name="Jenkins J."/>
            <person name="Shu S."/>
            <person name="Lovell J.T."/>
            <person name="Sreedasyam A."/>
            <person name="Maumus F."/>
            <person name="Tiley G.P."/>
            <person name="Fernandez-Pozo N."/>
            <person name="Barry K."/>
            <person name="Chen C."/>
            <person name="Wang M."/>
            <person name="Lipzen A."/>
            <person name="Daum C."/>
            <person name="Saski C.A."/>
            <person name="Payton A.C."/>
            <person name="Mcbreen J.C."/>
            <person name="Conrad R.E."/>
            <person name="Kollar L.M."/>
            <person name="Olsson S."/>
            <person name="Huttunen S."/>
            <person name="Landis J.B."/>
            <person name="Wickett N.J."/>
            <person name="Johnson M.G."/>
            <person name="Rensing S.A."/>
            <person name="Grimwood J."/>
            <person name="Schmutz J."/>
            <person name="Mcdaniel S.F."/>
        </authorList>
    </citation>
    <scope>NUCLEOTIDE SEQUENCE</scope>
    <source>
        <strain evidence="1">R40</strain>
    </source>
</reference>
<proteinExistence type="predicted"/>
<sequence>MFAVAVSEESGCVFPRLSIAEFGRRCGSLRA</sequence>
<gene>
    <name evidence="1" type="ORF">KC19_7G147600</name>
</gene>
<comment type="caution">
    <text evidence="1">The sequence shown here is derived from an EMBL/GenBank/DDBJ whole genome shotgun (WGS) entry which is preliminary data.</text>
</comment>
<keyword evidence="2" id="KW-1185">Reference proteome</keyword>
<name>A0A8T0H9U5_CERPU</name>
<evidence type="ECO:0000313" key="2">
    <source>
        <dbReference type="Proteomes" id="UP000822688"/>
    </source>
</evidence>
<accession>A0A8T0H9U5</accession>
<protein>
    <submittedName>
        <fullName evidence="1">Uncharacterized protein</fullName>
    </submittedName>
</protein>
<dbReference type="AlphaFoldDB" id="A0A8T0H9U5"/>
<dbReference type="EMBL" id="CM026428">
    <property type="protein sequence ID" value="KAG0567605.1"/>
    <property type="molecule type" value="Genomic_DNA"/>
</dbReference>
<evidence type="ECO:0000313" key="1">
    <source>
        <dbReference type="EMBL" id="KAG0567605.1"/>
    </source>
</evidence>
<dbReference type="Proteomes" id="UP000822688">
    <property type="component" value="Chromosome 7"/>
</dbReference>
<organism evidence="1 2">
    <name type="scientific">Ceratodon purpureus</name>
    <name type="common">Fire moss</name>
    <name type="synonym">Dicranum purpureum</name>
    <dbReference type="NCBI Taxonomy" id="3225"/>
    <lineage>
        <taxon>Eukaryota</taxon>
        <taxon>Viridiplantae</taxon>
        <taxon>Streptophyta</taxon>
        <taxon>Embryophyta</taxon>
        <taxon>Bryophyta</taxon>
        <taxon>Bryophytina</taxon>
        <taxon>Bryopsida</taxon>
        <taxon>Dicranidae</taxon>
        <taxon>Pseudoditrichales</taxon>
        <taxon>Ditrichaceae</taxon>
        <taxon>Ceratodon</taxon>
    </lineage>
</organism>